<evidence type="ECO:0000313" key="4">
    <source>
        <dbReference type="Proteomes" id="UP000012317"/>
    </source>
</evidence>
<protein>
    <submittedName>
        <fullName evidence="3">Putative endonuclease containing a URI domain</fullName>
    </submittedName>
</protein>
<dbReference type="RefSeq" id="WP_003447841.1">
    <property type="nucleotide sequence ID" value="NZ_APLF01000060.1"/>
</dbReference>
<dbReference type="PROSITE" id="PS50164">
    <property type="entry name" value="GIY_YIG"/>
    <property type="match status" value="1"/>
</dbReference>
<keyword evidence="3" id="KW-0378">Hydrolase</keyword>
<dbReference type="InterPro" id="IPR050190">
    <property type="entry name" value="UPF0213_domain"/>
</dbReference>
<evidence type="ECO:0000259" key="2">
    <source>
        <dbReference type="PROSITE" id="PS50164"/>
    </source>
</evidence>
<evidence type="ECO:0000313" key="3">
    <source>
        <dbReference type="EMBL" id="EMY79821.1"/>
    </source>
</evidence>
<sequence>GFFYIYPMHFLYIIYSKQSNRFYIGETQNVQKRVLMHNQHAFKNAFTTSAKDWQLELSFECESKEEAFCLERFIKRMKSRVFIEKIIRNPSVLKEILNKK</sequence>
<organism evidence="3 4">
    <name type="scientific">Psychroflexus gondwanensis ACAM 44</name>
    <dbReference type="NCBI Taxonomy" id="1189619"/>
    <lineage>
        <taxon>Bacteria</taxon>
        <taxon>Pseudomonadati</taxon>
        <taxon>Bacteroidota</taxon>
        <taxon>Flavobacteriia</taxon>
        <taxon>Flavobacteriales</taxon>
        <taxon>Flavobacteriaceae</taxon>
        <taxon>Psychroflexus</taxon>
    </lineage>
</organism>
<dbReference type="PANTHER" id="PTHR34477">
    <property type="entry name" value="UPF0213 PROTEIN YHBQ"/>
    <property type="match status" value="1"/>
</dbReference>
<feature type="domain" description="GIY-YIG" evidence="2">
    <location>
        <begin position="7"/>
        <end position="84"/>
    </location>
</feature>
<feature type="non-terminal residue" evidence="3">
    <location>
        <position position="1"/>
    </location>
</feature>
<reference evidence="3 4" key="1">
    <citation type="journal article" date="2014" name="Genome Biol. Evol.">
        <title>Extensive gene acquisition in the extremely psychrophilic bacterial species Psychroflexus torquis and the link to sea-ice ecosystem specialism.</title>
        <authorList>
            <person name="Feng S."/>
            <person name="Powell S.M."/>
            <person name="Wilson R."/>
            <person name="Bowman J.P."/>
        </authorList>
    </citation>
    <scope>NUCLEOTIDE SEQUENCE [LARGE SCALE GENOMIC DNA]</scope>
    <source>
        <strain evidence="3 4">ACAM 44</strain>
    </source>
</reference>
<dbReference type="eggNOG" id="COG2827">
    <property type="taxonomic scope" value="Bacteria"/>
</dbReference>
<gene>
    <name evidence="3" type="ORF">pgond44_15008</name>
</gene>
<dbReference type="SUPFAM" id="SSF82771">
    <property type="entry name" value="GIY-YIG endonuclease"/>
    <property type="match status" value="1"/>
</dbReference>
<keyword evidence="4" id="KW-1185">Reference proteome</keyword>
<evidence type="ECO:0000256" key="1">
    <source>
        <dbReference type="ARBA" id="ARBA00007435"/>
    </source>
</evidence>
<dbReference type="GO" id="GO:0004519">
    <property type="term" value="F:endonuclease activity"/>
    <property type="evidence" value="ECO:0007669"/>
    <property type="project" value="UniProtKB-KW"/>
</dbReference>
<dbReference type="Gene3D" id="3.40.1440.10">
    <property type="entry name" value="GIY-YIG endonuclease"/>
    <property type="match status" value="1"/>
</dbReference>
<dbReference type="Proteomes" id="UP000012317">
    <property type="component" value="Unassembled WGS sequence"/>
</dbReference>
<dbReference type="InterPro" id="IPR000305">
    <property type="entry name" value="GIY-YIG_endonuc"/>
</dbReference>
<dbReference type="AlphaFoldDB" id="N1WHR9"/>
<keyword evidence="3" id="KW-0540">Nuclease</keyword>
<dbReference type="InterPro" id="IPR035901">
    <property type="entry name" value="GIY-YIG_endonuc_sf"/>
</dbReference>
<keyword evidence="3" id="KW-0255">Endonuclease</keyword>
<dbReference type="EMBL" id="APLF01000060">
    <property type="protein sequence ID" value="EMY79821.1"/>
    <property type="molecule type" value="Genomic_DNA"/>
</dbReference>
<accession>N1WHR9</accession>
<dbReference type="Pfam" id="PF01541">
    <property type="entry name" value="GIY-YIG"/>
    <property type="match status" value="1"/>
</dbReference>
<name>N1WHR9_9FLAO</name>
<comment type="similarity">
    <text evidence="1">Belongs to the UPF0213 family.</text>
</comment>
<dbReference type="PANTHER" id="PTHR34477:SF1">
    <property type="entry name" value="UPF0213 PROTEIN YHBQ"/>
    <property type="match status" value="1"/>
</dbReference>
<comment type="caution">
    <text evidence="3">The sequence shown here is derived from an EMBL/GenBank/DDBJ whole genome shotgun (WGS) entry which is preliminary data.</text>
</comment>
<proteinExistence type="inferred from homology"/>